<protein>
    <submittedName>
        <fullName evidence="2">Uncharacterized protein</fullName>
    </submittedName>
</protein>
<evidence type="ECO:0000313" key="2">
    <source>
        <dbReference type="EMBL" id="GAA2376522.1"/>
    </source>
</evidence>
<accession>A0ABP5UCH2</accession>
<evidence type="ECO:0000256" key="1">
    <source>
        <dbReference type="SAM" id="MobiDB-lite"/>
    </source>
</evidence>
<keyword evidence="3" id="KW-1185">Reference proteome</keyword>
<feature type="compositionally biased region" description="Basic and acidic residues" evidence="1">
    <location>
        <begin position="39"/>
        <end position="59"/>
    </location>
</feature>
<evidence type="ECO:0000313" key="3">
    <source>
        <dbReference type="Proteomes" id="UP001501444"/>
    </source>
</evidence>
<name>A0ABP5UCH2_9ACTN</name>
<gene>
    <name evidence="2" type="ORF">GCM10010170_080710</name>
</gene>
<dbReference type="Proteomes" id="UP001501444">
    <property type="component" value="Unassembled WGS sequence"/>
</dbReference>
<reference evidence="3" key="1">
    <citation type="journal article" date="2019" name="Int. J. Syst. Evol. Microbiol.">
        <title>The Global Catalogue of Microorganisms (GCM) 10K type strain sequencing project: providing services to taxonomists for standard genome sequencing and annotation.</title>
        <authorList>
            <consortium name="The Broad Institute Genomics Platform"/>
            <consortium name="The Broad Institute Genome Sequencing Center for Infectious Disease"/>
            <person name="Wu L."/>
            <person name="Ma J."/>
        </authorList>
    </citation>
    <scope>NUCLEOTIDE SEQUENCE [LARGE SCALE GENOMIC DNA]</scope>
    <source>
        <strain evidence="3">JCM 3272</strain>
    </source>
</reference>
<feature type="region of interest" description="Disordered" evidence="1">
    <location>
        <begin position="1"/>
        <end position="83"/>
    </location>
</feature>
<proteinExistence type="predicted"/>
<feature type="compositionally biased region" description="Basic and acidic residues" evidence="1">
    <location>
        <begin position="1"/>
        <end position="12"/>
    </location>
</feature>
<sequence length="159" mass="16914">MAAESDTARIDENPPDAGRQRRRTAVGHEQAGAVGEQFDGVREGRRDDGNASGYRRGEDTGGDLSGGVVRQHDDVGGADQAPQSGFVVVHRQVVHDLGGSQQRPELLQAGPVSLTVALADFRMGSGRRRCRLQPVGDPAGEPPPVAPTRCLYPDRATPR</sequence>
<organism evidence="2 3">
    <name type="scientific">Dactylosporangium salmoneum</name>
    <dbReference type="NCBI Taxonomy" id="53361"/>
    <lineage>
        <taxon>Bacteria</taxon>
        <taxon>Bacillati</taxon>
        <taxon>Actinomycetota</taxon>
        <taxon>Actinomycetes</taxon>
        <taxon>Micromonosporales</taxon>
        <taxon>Micromonosporaceae</taxon>
        <taxon>Dactylosporangium</taxon>
    </lineage>
</organism>
<feature type="region of interest" description="Disordered" evidence="1">
    <location>
        <begin position="133"/>
        <end position="159"/>
    </location>
</feature>
<dbReference type="EMBL" id="BAAARV010000080">
    <property type="protein sequence ID" value="GAA2376522.1"/>
    <property type="molecule type" value="Genomic_DNA"/>
</dbReference>
<comment type="caution">
    <text evidence="2">The sequence shown here is derived from an EMBL/GenBank/DDBJ whole genome shotgun (WGS) entry which is preliminary data.</text>
</comment>